<evidence type="ECO:0000256" key="1">
    <source>
        <dbReference type="ARBA" id="ARBA00004170"/>
    </source>
</evidence>
<dbReference type="GO" id="GO:0009654">
    <property type="term" value="C:photosystem II oxygen evolving complex"/>
    <property type="evidence" value="ECO:0007669"/>
    <property type="project" value="InterPro"/>
</dbReference>
<accession>A0A7C3ZNZ1</accession>
<comment type="function">
    <text evidence="7">One of the extrinsic, lumenal subunits of photosystem II (PSII). PSII is a light-driven water plastoquinone oxidoreductase, using light energy to abstract electrons from H(2)O, generating a proton gradient subsequently used for ATP formation. The extrinsic proteins stabilize the structure of photosystem II oxygen-evolving complex (OEC), the ion environment of oxygen evolution and protect the OEC against heat-induced inactivation.</text>
</comment>
<comment type="similarity">
    <text evidence="2 7">Belongs to the PsbU family.</text>
</comment>
<dbReference type="GO" id="GO:0015979">
    <property type="term" value="P:photosynthesis"/>
    <property type="evidence" value="ECO:0007669"/>
    <property type="project" value="UniProtKB-UniRule"/>
</dbReference>
<proteinExistence type="inferred from homology"/>
<dbReference type="HAMAP" id="MF_00589">
    <property type="entry name" value="PSII_PsbU"/>
    <property type="match status" value="1"/>
</dbReference>
<dbReference type="AlphaFoldDB" id="A0A7C3ZNZ1"/>
<keyword evidence="4 7" id="KW-0793">Thylakoid</keyword>
<name>A0A7C3ZNZ1_9CYAN</name>
<dbReference type="NCBIfam" id="NF002708">
    <property type="entry name" value="PRK02515.1"/>
    <property type="match status" value="1"/>
</dbReference>
<keyword evidence="3 7" id="KW-0249">Electron transport</keyword>
<dbReference type="Pfam" id="PF06514">
    <property type="entry name" value="PsbU"/>
    <property type="match status" value="1"/>
</dbReference>
<keyword evidence="7" id="KW-0813">Transport</keyword>
<keyword evidence="7" id="KW-0602">Photosynthesis</keyword>
<dbReference type="SUPFAM" id="SSF81585">
    <property type="entry name" value="PsbU/PolX domain-like"/>
    <property type="match status" value="1"/>
</dbReference>
<sequence>MRQLVRFVVVLGFILFGWSGLGATQNALAAGFNPMASPTRLLVAEAPVLNDVDEKFNEIAGKIDLNNTNIRAFRKYQGFYPSLAAKIINNAPYEKVEDILEIPGLSETQKQRLQAHLDDFTVTEAIPELVEGDDRINNGYY</sequence>
<comment type="subcellular location">
    <subcellularLocation>
        <location evidence="7">Cellular thylakoid membrane</location>
        <topology evidence="7">Peripheral membrane protein</topology>
        <orientation evidence="7">Lumenal side</orientation>
    </subcellularLocation>
    <subcellularLocation>
        <location evidence="1">Membrane</location>
        <topology evidence="1">Peripheral membrane protein</topology>
    </subcellularLocation>
</comment>
<keyword evidence="6 7" id="KW-0604">Photosystem II</keyword>
<comment type="caution">
    <text evidence="8">The sequence shown here is derived from an EMBL/GenBank/DDBJ whole genome shotgun (WGS) entry which is preliminary data.</text>
</comment>
<protein>
    <recommendedName>
        <fullName evidence="7">Photosystem II extrinsic protein U</fullName>
        <shortName evidence="7">PSII-U</shortName>
        <shortName evidence="7">PsbU</shortName>
    </recommendedName>
    <alternativeName>
        <fullName evidence="7">Photosystem II 12 kDa extrinsic protein</fullName>
        <shortName evidence="7">PS II complex 12 kDa extrinsic protein</shortName>
    </alternativeName>
</protein>
<evidence type="ECO:0000256" key="7">
    <source>
        <dbReference type="HAMAP-Rule" id="MF_00589"/>
    </source>
</evidence>
<keyword evidence="5 7" id="KW-0472">Membrane</keyword>
<evidence type="ECO:0000256" key="5">
    <source>
        <dbReference type="ARBA" id="ARBA00023136"/>
    </source>
</evidence>
<evidence type="ECO:0000256" key="3">
    <source>
        <dbReference type="ARBA" id="ARBA00022982"/>
    </source>
</evidence>
<evidence type="ECO:0000313" key="8">
    <source>
        <dbReference type="EMBL" id="HGG02461.1"/>
    </source>
</evidence>
<evidence type="ECO:0000256" key="2">
    <source>
        <dbReference type="ARBA" id="ARBA00010827"/>
    </source>
</evidence>
<organism evidence="8">
    <name type="scientific">Planktothricoides sp. SpSt-374</name>
    <dbReference type="NCBI Taxonomy" id="2282167"/>
    <lineage>
        <taxon>Bacteria</taxon>
        <taxon>Bacillati</taxon>
        <taxon>Cyanobacteriota</taxon>
        <taxon>Cyanophyceae</taxon>
        <taxon>Oscillatoriophycideae</taxon>
        <taxon>Oscillatoriales</taxon>
        <taxon>Oscillatoriaceae</taxon>
        <taxon>Planktothricoides</taxon>
    </lineage>
</organism>
<comment type="subunit">
    <text evidence="7">PSII is composed of 1 copy each of membrane proteins PsbA, PsbB, PsbC, PsbD, PsbE, PsbF, PsbH, PsbI, PsbJ, PsbK, PsbL, PsbM, PsbT, PsbX, PsbY, PsbZ, Psb30/Ycf12, peripheral proteins PsbO, CyanoQ (PsbQ), PsbU, PsbV and a large number of cofactors. It forms dimeric complexes.</text>
</comment>
<reference evidence="8" key="1">
    <citation type="journal article" date="2020" name="mSystems">
        <title>Genome- and Community-Level Interaction Insights into Carbon Utilization and Element Cycling Functions of Hydrothermarchaeota in Hydrothermal Sediment.</title>
        <authorList>
            <person name="Zhou Z."/>
            <person name="Liu Y."/>
            <person name="Xu W."/>
            <person name="Pan J."/>
            <person name="Luo Z.H."/>
            <person name="Li M."/>
        </authorList>
    </citation>
    <scope>NUCLEOTIDE SEQUENCE [LARGE SCALE GENOMIC DNA]</scope>
    <source>
        <strain evidence="8">SpSt-374</strain>
    </source>
</reference>
<dbReference type="InterPro" id="IPR010527">
    <property type="entry name" value="PSII_PsbU"/>
</dbReference>
<dbReference type="Gene3D" id="1.10.150.320">
    <property type="entry name" value="Photosystem II 12 kDa extrinsic protein"/>
    <property type="match status" value="1"/>
</dbReference>
<evidence type="ECO:0000256" key="4">
    <source>
        <dbReference type="ARBA" id="ARBA00023078"/>
    </source>
</evidence>
<evidence type="ECO:0000256" key="6">
    <source>
        <dbReference type="ARBA" id="ARBA00023276"/>
    </source>
</evidence>
<dbReference type="EMBL" id="DSPX01000185">
    <property type="protein sequence ID" value="HGG02461.1"/>
    <property type="molecule type" value="Genomic_DNA"/>
</dbReference>
<dbReference type="GO" id="GO:0019898">
    <property type="term" value="C:extrinsic component of membrane"/>
    <property type="evidence" value="ECO:0007669"/>
    <property type="project" value="InterPro"/>
</dbReference>
<gene>
    <name evidence="7 8" type="primary">psbU</name>
    <name evidence="8" type="ORF">ENR15_17900</name>
</gene>
<dbReference type="GO" id="GO:0031676">
    <property type="term" value="C:plasma membrane-derived thylakoid membrane"/>
    <property type="evidence" value="ECO:0007669"/>
    <property type="project" value="UniProtKB-SubCell"/>
</dbReference>
<dbReference type="GO" id="GO:0042549">
    <property type="term" value="P:photosystem II stabilization"/>
    <property type="evidence" value="ECO:0007669"/>
    <property type="project" value="InterPro"/>
</dbReference>